<proteinExistence type="predicted"/>
<evidence type="ECO:0000313" key="2">
    <source>
        <dbReference type="Proteomes" id="UP000251891"/>
    </source>
</evidence>
<organism evidence="1 2">
    <name type="scientific">Actinomadura craniellae</name>
    <dbReference type="NCBI Taxonomy" id="2231787"/>
    <lineage>
        <taxon>Bacteria</taxon>
        <taxon>Bacillati</taxon>
        <taxon>Actinomycetota</taxon>
        <taxon>Actinomycetes</taxon>
        <taxon>Streptosporangiales</taxon>
        <taxon>Thermomonosporaceae</taxon>
        <taxon>Actinomadura</taxon>
    </lineage>
</organism>
<dbReference type="OrthoDB" id="3539614at2"/>
<accession>A0A365HCY0</accession>
<dbReference type="AlphaFoldDB" id="A0A365HCY0"/>
<keyword evidence="2" id="KW-1185">Reference proteome</keyword>
<comment type="caution">
    <text evidence="1">The sequence shown here is derived from an EMBL/GenBank/DDBJ whole genome shotgun (WGS) entry which is preliminary data.</text>
</comment>
<reference evidence="1 2" key="1">
    <citation type="submission" date="2018-06" db="EMBL/GenBank/DDBJ databases">
        <title>Actinomadura craniellae sp. nov. isolated from marine sponge Craniella sp.</title>
        <authorList>
            <person name="Li L."/>
            <person name="Xu Q.H."/>
            <person name="Lin H.W."/>
            <person name="Lu Y.H."/>
        </authorList>
    </citation>
    <scope>NUCLEOTIDE SEQUENCE [LARGE SCALE GENOMIC DNA]</scope>
    <source>
        <strain evidence="1 2">LHW63021</strain>
    </source>
</reference>
<sequence length="64" mass="7500">MALLPLTRGRWPLRGWAVRLCLSWAAEAGRAYALLWAPQCLDPVPEPPERWDWTIPHVWYESSR</sequence>
<gene>
    <name evidence="1" type="ORF">DPM19_04150</name>
</gene>
<dbReference type="EMBL" id="QLYX01000002">
    <property type="protein sequence ID" value="RAY16123.1"/>
    <property type="molecule type" value="Genomic_DNA"/>
</dbReference>
<protein>
    <submittedName>
        <fullName evidence="1">Uncharacterized protein</fullName>
    </submittedName>
</protein>
<evidence type="ECO:0000313" key="1">
    <source>
        <dbReference type="EMBL" id="RAY16123.1"/>
    </source>
</evidence>
<dbReference type="RefSeq" id="WP_111863465.1">
    <property type="nucleotide sequence ID" value="NZ_QLYX01000002.1"/>
</dbReference>
<dbReference type="Proteomes" id="UP000251891">
    <property type="component" value="Unassembled WGS sequence"/>
</dbReference>
<name>A0A365HCY0_9ACTN</name>